<reference evidence="1 2" key="1">
    <citation type="journal article" date="2013" name="PLoS ONE">
        <title>Genome-Wide Relatedness of Treponema pedis, from Gingiva and Necrotic Skin Lesions of Pigs, with the Human Oral Pathogen Treponema denticola.</title>
        <authorList>
            <person name="Svartstrom O."/>
            <person name="Mushtaq M."/>
            <person name="Pringle M."/>
            <person name="Segerman B."/>
        </authorList>
    </citation>
    <scope>NUCLEOTIDE SEQUENCE [LARGE SCALE GENOMIC DNA]</scope>
    <source>
        <strain evidence="1">T A4</strain>
    </source>
</reference>
<dbReference type="Proteomes" id="UP000015620">
    <property type="component" value="Chromosome"/>
</dbReference>
<organism evidence="1 2">
    <name type="scientific">Treponema pedis str. T A4</name>
    <dbReference type="NCBI Taxonomy" id="1291379"/>
    <lineage>
        <taxon>Bacteria</taxon>
        <taxon>Pseudomonadati</taxon>
        <taxon>Spirochaetota</taxon>
        <taxon>Spirochaetia</taxon>
        <taxon>Spirochaetales</taxon>
        <taxon>Treponemataceae</taxon>
        <taxon>Treponema</taxon>
    </lineage>
</organism>
<evidence type="ECO:0000313" key="1">
    <source>
        <dbReference type="EMBL" id="AGT44125.1"/>
    </source>
</evidence>
<proteinExistence type="predicted"/>
<accession>S5ZV60</accession>
<name>S5ZV60_9SPIR</name>
<dbReference type="KEGG" id="tped:TPE_1643"/>
<gene>
    <name evidence="1" type="ORF">TPE_1643</name>
</gene>
<dbReference type="AlphaFoldDB" id="S5ZV60"/>
<dbReference type="HOGENOM" id="CLU_3031121_0_0_12"/>
<evidence type="ECO:0000313" key="2">
    <source>
        <dbReference type="Proteomes" id="UP000015620"/>
    </source>
</evidence>
<protein>
    <submittedName>
        <fullName evidence="1">Uncharacterized protein</fullName>
    </submittedName>
</protein>
<dbReference type="EMBL" id="CP004120">
    <property type="protein sequence ID" value="AGT44125.1"/>
    <property type="molecule type" value="Genomic_DNA"/>
</dbReference>
<keyword evidence="2" id="KW-1185">Reference proteome</keyword>
<sequence length="55" mass="6214">MNLIISFAYAKFIRLKPPSSMAGEREKLPAGVAGIRRGRFFCRATQGNARRFKRA</sequence>